<proteinExistence type="predicted"/>
<comment type="caution">
    <text evidence="3">The sequence shown here is derived from an EMBL/GenBank/DDBJ whole genome shotgun (WGS) entry which is preliminary data.</text>
</comment>
<feature type="domain" description="Peptidase M64 N-terminal" evidence="2">
    <location>
        <begin position="26"/>
        <end position="146"/>
    </location>
</feature>
<organism evidence="3 4">
    <name type="scientific">Candidatus Polarisedimenticola svalbardensis</name>
    <dbReference type="NCBI Taxonomy" id="2886004"/>
    <lineage>
        <taxon>Bacteria</taxon>
        <taxon>Pseudomonadati</taxon>
        <taxon>Acidobacteriota</taxon>
        <taxon>Candidatus Polarisedimenticolia</taxon>
        <taxon>Candidatus Polarisedimenticolales</taxon>
        <taxon>Candidatus Polarisedimenticolaceae</taxon>
        <taxon>Candidatus Polarisedimenticola</taxon>
    </lineage>
</organism>
<dbReference type="Gene3D" id="3.40.390.10">
    <property type="entry name" value="Collagenase (Catalytic Domain)"/>
    <property type="match status" value="1"/>
</dbReference>
<name>A0A8J7CCU0_9BACT</name>
<dbReference type="Pfam" id="PF16217">
    <property type="entry name" value="M64_N"/>
    <property type="match status" value="1"/>
</dbReference>
<keyword evidence="1" id="KW-0732">Signal</keyword>
<dbReference type="Pfam" id="PF09471">
    <property type="entry name" value="Peptidase_M64"/>
    <property type="match status" value="1"/>
</dbReference>
<gene>
    <name evidence="3" type="ORF">IFK94_07400</name>
</gene>
<protein>
    <submittedName>
        <fullName evidence="3">Peptidase M64</fullName>
    </submittedName>
</protein>
<reference evidence="3 4" key="1">
    <citation type="submission" date="2020-08" db="EMBL/GenBank/DDBJ databases">
        <title>Acidobacteriota in marine sediments use diverse sulfur dissimilation pathways.</title>
        <authorList>
            <person name="Wasmund K."/>
        </authorList>
    </citation>
    <scope>NUCLEOTIDE SEQUENCE [LARGE SCALE GENOMIC DNA]</scope>
    <source>
        <strain evidence="3">MAG AM4</strain>
    </source>
</reference>
<evidence type="ECO:0000256" key="1">
    <source>
        <dbReference type="SAM" id="SignalP"/>
    </source>
</evidence>
<dbReference type="InterPro" id="IPR038171">
    <property type="entry name" value="M64_N_sf"/>
</dbReference>
<evidence type="ECO:0000313" key="4">
    <source>
        <dbReference type="Proteomes" id="UP000648239"/>
    </source>
</evidence>
<dbReference type="Proteomes" id="UP000648239">
    <property type="component" value="Unassembled WGS sequence"/>
</dbReference>
<dbReference type="InterPro" id="IPR019026">
    <property type="entry name" value="Peptidase_M64_IgA"/>
</dbReference>
<evidence type="ECO:0000259" key="2">
    <source>
        <dbReference type="Pfam" id="PF16217"/>
    </source>
</evidence>
<dbReference type="AlphaFoldDB" id="A0A8J7CCU0"/>
<dbReference type="Gene3D" id="2.60.40.3250">
    <property type="entry name" value="Peptidase M64, N-terminal domain"/>
    <property type="match status" value="1"/>
</dbReference>
<accession>A0A8J7CCU0</accession>
<evidence type="ECO:0000313" key="3">
    <source>
        <dbReference type="EMBL" id="MBD3867932.1"/>
    </source>
</evidence>
<dbReference type="EMBL" id="JACXWD010000018">
    <property type="protein sequence ID" value="MBD3867932.1"/>
    <property type="molecule type" value="Genomic_DNA"/>
</dbReference>
<dbReference type="GO" id="GO:0008237">
    <property type="term" value="F:metallopeptidase activity"/>
    <property type="evidence" value="ECO:0007669"/>
    <property type="project" value="InterPro"/>
</dbReference>
<feature type="chain" id="PRO_5035215407" evidence="1">
    <location>
        <begin position="25"/>
        <end position="476"/>
    </location>
</feature>
<dbReference type="InterPro" id="IPR032625">
    <property type="entry name" value="M64_N"/>
</dbReference>
<feature type="signal peptide" evidence="1">
    <location>
        <begin position="1"/>
        <end position="24"/>
    </location>
</feature>
<sequence>MCKSWSRPAVVLLVLIAVTSVAQAAFDDDFTGKTLRVDYFHTGTAAEEIYSLDRMRIEGDWPGSRVWLLDGTDLGKYRVELADLATHRVMFSRGFASIYGEWETTGEAASGTFRTLEEAVRIPEPKRPAQLRLRKRTDEGSFQEVWQVKIDPSSRFVDRAPLPDARVVALLENGDPATKVDLLVLGDGFTSGEMADYRKAAEGVVTALFAEEPFRSRKSDFNVWIIETPADRSGVSRPRAGVFRNSPLGARYNSLDSERYILSLEDRAWRDAAAAAPYDTVIMLVNERKYGGGGIFNLYSTASAGSAFAPYLYVHEFGHHFAGLGDEYYTSPVSYESDPDVTVEPWEPNVTALLDPTALKWGDLASGGAPVPTPWGKEAYDSASRASQKVRAELRASGAAEEKLEELFVKEQVRFTKQLGDEKYAGKVGAFEGAGYQPRGLYRPSADCIMFTRDEVGFCPVCRQAINRMIDLHTMR</sequence>
<dbReference type="InterPro" id="IPR024079">
    <property type="entry name" value="MetalloPept_cat_dom_sf"/>
</dbReference>